<dbReference type="RefSeq" id="WP_171469697.1">
    <property type="nucleotide sequence ID" value="NZ_CP053452.2"/>
</dbReference>
<dbReference type="SMART" id="SM00776">
    <property type="entry name" value="NPCBM"/>
    <property type="match status" value="1"/>
</dbReference>
<dbReference type="SUPFAM" id="SSF49785">
    <property type="entry name" value="Galactose-binding domain-like"/>
    <property type="match status" value="1"/>
</dbReference>
<evidence type="ECO:0000259" key="2">
    <source>
        <dbReference type="SMART" id="SM00776"/>
    </source>
</evidence>
<feature type="signal peptide" evidence="1">
    <location>
        <begin position="1"/>
        <end position="27"/>
    </location>
</feature>
<evidence type="ECO:0000256" key="1">
    <source>
        <dbReference type="SAM" id="SignalP"/>
    </source>
</evidence>
<keyword evidence="1" id="KW-0732">Signal</keyword>
<feature type="chain" id="PRO_5026766443" description="Glycosyl hydrolase family 98 putative carbohydrate-binding module domain-containing protein" evidence="1">
    <location>
        <begin position="28"/>
        <end position="415"/>
    </location>
</feature>
<accession>A0A6M5YHJ2</accession>
<name>A0A6M5YHJ2_9BACT</name>
<dbReference type="KEGG" id="ftj:FTUN_1032"/>
<organism evidence="3 4">
    <name type="scientific">Frigoriglobus tundricola</name>
    <dbReference type="NCBI Taxonomy" id="2774151"/>
    <lineage>
        <taxon>Bacteria</taxon>
        <taxon>Pseudomonadati</taxon>
        <taxon>Planctomycetota</taxon>
        <taxon>Planctomycetia</taxon>
        <taxon>Gemmatales</taxon>
        <taxon>Gemmataceae</taxon>
        <taxon>Frigoriglobus</taxon>
    </lineage>
</organism>
<protein>
    <recommendedName>
        <fullName evidence="2">Glycosyl hydrolase family 98 putative carbohydrate-binding module domain-containing protein</fullName>
    </recommendedName>
</protein>
<dbReference type="Gene3D" id="2.60.120.1060">
    <property type="entry name" value="NPCBM/NEW2 domain"/>
    <property type="match status" value="1"/>
</dbReference>
<dbReference type="Pfam" id="PF08305">
    <property type="entry name" value="NPCBM"/>
    <property type="match status" value="1"/>
</dbReference>
<feature type="domain" description="Glycosyl hydrolase family 98 putative carbohydrate-binding module" evidence="2">
    <location>
        <begin position="266"/>
        <end position="415"/>
    </location>
</feature>
<evidence type="ECO:0000313" key="4">
    <source>
        <dbReference type="Proteomes" id="UP000503447"/>
    </source>
</evidence>
<dbReference type="InterPro" id="IPR038637">
    <property type="entry name" value="NPCBM_sf"/>
</dbReference>
<keyword evidence="4" id="KW-1185">Reference proteome</keyword>
<dbReference type="EMBL" id="CP053452">
    <property type="protein sequence ID" value="QJW93525.1"/>
    <property type="molecule type" value="Genomic_DNA"/>
</dbReference>
<evidence type="ECO:0000313" key="3">
    <source>
        <dbReference type="EMBL" id="QJW93525.1"/>
    </source>
</evidence>
<dbReference type="InterPro" id="IPR008979">
    <property type="entry name" value="Galactose-bd-like_sf"/>
</dbReference>
<gene>
    <name evidence="3" type="ORF">FTUN_1032</name>
</gene>
<reference evidence="4" key="1">
    <citation type="submission" date="2020-05" db="EMBL/GenBank/DDBJ databases">
        <title>Frigoriglobus tundricola gen. nov., sp. nov., a psychrotolerant cellulolytic planctomycete of the family Gemmataceae with two divergent copies of 16S rRNA gene.</title>
        <authorList>
            <person name="Kulichevskaya I.S."/>
            <person name="Ivanova A.A."/>
            <person name="Naumoff D.G."/>
            <person name="Beletsky A.V."/>
            <person name="Rijpstra W.I.C."/>
            <person name="Sinninghe Damste J.S."/>
            <person name="Mardanov A.V."/>
            <person name="Ravin N.V."/>
            <person name="Dedysh S.N."/>
        </authorList>
    </citation>
    <scope>NUCLEOTIDE SEQUENCE [LARGE SCALE GENOMIC DNA]</scope>
    <source>
        <strain evidence="4">PL17</strain>
    </source>
</reference>
<dbReference type="Proteomes" id="UP000503447">
    <property type="component" value="Chromosome"/>
</dbReference>
<sequence>MRFIRRAVAATLVAALALLGTSTESLADDVTTTTGKKLKGELVAVDAQGITFASADAKVPLSGREIALVDFGRPVRPVPKGATYSEIELTDGSTLRVAKYALKGKAFVTEPLFGAAEKTSPALEVPMGTVFSAMKRADDVKLREAWKKMLATRGKRDLYVTQKETGYTYQQGTVQEGSADGRTVNFEKDSGGKPDELLQSRAAGLVFAQPQPASVPATLCRVIDVFGNTLTAAAVAITPDGVVVTTVAGATVKYASTAALSKLDYAQGNVAYLSDLDPQIEAPELPAEEKKLNPAAPFLRDRSLSNEAIKLDNTTFPKGLCVAPDTVLTFNLGGDYAQFKATVGIDENGANATSAAKITIEADGQVLFSELLKRKDKAKPVVLTVKGVKQLRLIVEADTPLNGNYVTLAEARVQK</sequence>
<dbReference type="InterPro" id="IPR013222">
    <property type="entry name" value="Glyco_hyd_98_carb-bd"/>
</dbReference>
<dbReference type="AlphaFoldDB" id="A0A6M5YHJ2"/>
<proteinExistence type="predicted"/>